<evidence type="ECO:0000259" key="3">
    <source>
        <dbReference type="PROSITE" id="PS51747"/>
    </source>
</evidence>
<accession>A0ABQ6GLT5</accession>
<dbReference type="RefSeq" id="WP_284242772.1">
    <property type="nucleotide sequence ID" value="NZ_BSST01000001.1"/>
</dbReference>
<organism evidence="4 5">
    <name type="scientific">Thalassotalea insulae</name>
    <dbReference type="NCBI Taxonomy" id="2056778"/>
    <lineage>
        <taxon>Bacteria</taxon>
        <taxon>Pseudomonadati</taxon>
        <taxon>Pseudomonadota</taxon>
        <taxon>Gammaproteobacteria</taxon>
        <taxon>Alteromonadales</taxon>
        <taxon>Colwelliaceae</taxon>
        <taxon>Thalassotalea</taxon>
    </lineage>
</organism>
<dbReference type="Pfam" id="PF00383">
    <property type="entry name" value="dCMP_cyt_deam_1"/>
    <property type="match status" value="1"/>
</dbReference>
<evidence type="ECO:0000256" key="1">
    <source>
        <dbReference type="ARBA" id="ARBA00022723"/>
    </source>
</evidence>
<dbReference type="EMBL" id="BSST01000001">
    <property type="protein sequence ID" value="GLX76968.1"/>
    <property type="molecule type" value="Genomic_DNA"/>
</dbReference>
<proteinExistence type="predicted"/>
<protein>
    <submittedName>
        <fullName evidence="4">tRNA-specific adenosine deaminase</fullName>
    </submittedName>
</protein>
<dbReference type="PANTHER" id="PTHR11079:SF202">
    <property type="entry name" value="TRNA-SPECIFIC ADENOSINE DEAMINASE"/>
    <property type="match status" value="1"/>
</dbReference>
<evidence type="ECO:0000313" key="4">
    <source>
        <dbReference type="EMBL" id="GLX76968.1"/>
    </source>
</evidence>
<keyword evidence="5" id="KW-1185">Reference proteome</keyword>
<reference evidence="4 5" key="1">
    <citation type="submission" date="2023-03" db="EMBL/GenBank/DDBJ databases">
        <title>Draft genome sequence of Thalassotalea insulae KCTC 62186T.</title>
        <authorList>
            <person name="Sawabe T."/>
        </authorList>
    </citation>
    <scope>NUCLEOTIDE SEQUENCE [LARGE SCALE GENOMIC DNA]</scope>
    <source>
        <strain evidence="4 5">KCTC 62186</strain>
    </source>
</reference>
<dbReference type="Proteomes" id="UP001157186">
    <property type="component" value="Unassembled WGS sequence"/>
</dbReference>
<dbReference type="CDD" id="cd01285">
    <property type="entry name" value="nucleoside_deaminase"/>
    <property type="match status" value="1"/>
</dbReference>
<evidence type="ECO:0000313" key="5">
    <source>
        <dbReference type="Proteomes" id="UP001157186"/>
    </source>
</evidence>
<dbReference type="InterPro" id="IPR002125">
    <property type="entry name" value="CMP_dCMP_dom"/>
</dbReference>
<evidence type="ECO:0000256" key="2">
    <source>
        <dbReference type="ARBA" id="ARBA00022833"/>
    </source>
</evidence>
<sequence>MLNIDRETDEKKIKKVETTATINNDKDFFLRRAIQVAKRSAQQGNLPYGCVLVDEQGNVLLEGENSVITDNDVLAHAEVNLLHIASKRYAPEFLKNCTIYTSDEPCPMCASAIFWSGVGQLVFGLSQARFFAEFGRKNSHITFDLSCRELLKFSGRQVKIAGPLLEHEVLCLHRRT</sequence>
<dbReference type="InterPro" id="IPR016192">
    <property type="entry name" value="APOBEC/CMP_deaminase_Zn-bd"/>
</dbReference>
<comment type="caution">
    <text evidence="4">The sequence shown here is derived from an EMBL/GenBank/DDBJ whole genome shotgun (WGS) entry which is preliminary data.</text>
</comment>
<feature type="domain" description="CMP/dCMP-type deaminase" evidence="3">
    <location>
        <begin position="24"/>
        <end position="158"/>
    </location>
</feature>
<dbReference type="PANTHER" id="PTHR11079">
    <property type="entry name" value="CYTOSINE DEAMINASE FAMILY MEMBER"/>
    <property type="match status" value="1"/>
</dbReference>
<dbReference type="SUPFAM" id="SSF53927">
    <property type="entry name" value="Cytidine deaminase-like"/>
    <property type="match status" value="1"/>
</dbReference>
<keyword evidence="2" id="KW-0862">Zinc</keyword>
<gene>
    <name evidence="4" type="ORF">tinsulaeT_03080</name>
</gene>
<dbReference type="PROSITE" id="PS51747">
    <property type="entry name" value="CYT_DCMP_DEAMINASES_2"/>
    <property type="match status" value="1"/>
</dbReference>
<dbReference type="Gene3D" id="3.40.140.10">
    <property type="entry name" value="Cytidine Deaminase, domain 2"/>
    <property type="match status" value="1"/>
</dbReference>
<keyword evidence="1" id="KW-0479">Metal-binding</keyword>
<dbReference type="InterPro" id="IPR016193">
    <property type="entry name" value="Cytidine_deaminase-like"/>
</dbReference>
<name>A0ABQ6GLT5_9GAMM</name>
<dbReference type="PROSITE" id="PS00903">
    <property type="entry name" value="CYT_DCMP_DEAMINASES_1"/>
    <property type="match status" value="1"/>
</dbReference>